<dbReference type="STRING" id="411945.GA0061102_100786"/>
<keyword evidence="1" id="KW-0732">Signal</keyword>
<feature type="signal peptide" evidence="1">
    <location>
        <begin position="1"/>
        <end position="23"/>
    </location>
</feature>
<evidence type="ECO:0000313" key="2">
    <source>
        <dbReference type="EMBL" id="SCB21022.1"/>
    </source>
</evidence>
<dbReference type="OrthoDB" id="8160865at2"/>
<organism evidence="2 3">
    <name type="scientific">Rhizobium miluonense</name>
    <dbReference type="NCBI Taxonomy" id="411945"/>
    <lineage>
        <taxon>Bacteria</taxon>
        <taxon>Pseudomonadati</taxon>
        <taxon>Pseudomonadota</taxon>
        <taxon>Alphaproteobacteria</taxon>
        <taxon>Hyphomicrobiales</taxon>
        <taxon>Rhizobiaceae</taxon>
        <taxon>Rhizobium/Agrobacterium group</taxon>
        <taxon>Rhizobium</taxon>
    </lineage>
</organism>
<dbReference type="EMBL" id="FMAH01000007">
    <property type="protein sequence ID" value="SCB21022.1"/>
    <property type="molecule type" value="Genomic_DNA"/>
</dbReference>
<reference evidence="3" key="1">
    <citation type="submission" date="2016-08" db="EMBL/GenBank/DDBJ databases">
        <authorList>
            <person name="Varghese N."/>
            <person name="Submissions Spin"/>
        </authorList>
    </citation>
    <scope>NUCLEOTIDE SEQUENCE [LARGE SCALE GENOMIC DNA]</scope>
    <source>
        <strain evidence="3">HAMBI 2971</strain>
    </source>
</reference>
<feature type="chain" id="PRO_5008683696" evidence="1">
    <location>
        <begin position="24"/>
        <end position="102"/>
    </location>
</feature>
<gene>
    <name evidence="2" type="ORF">GA0061102_100786</name>
</gene>
<sequence>MFKSLAIAAIAVVTIMSATPSFSQSIEIGPGGVRVNPGMEPPPVDMGISERQAIRIARGEGMREVDDVARRRNVFIVEGSDRDGDDLKVVIDRRTGEVVSVE</sequence>
<protein>
    <submittedName>
        <fullName evidence="2">Peptidase propeptide and YPEB domain-containing protein</fullName>
    </submittedName>
</protein>
<dbReference type="Proteomes" id="UP000199435">
    <property type="component" value="Unassembled WGS sequence"/>
</dbReference>
<dbReference type="RefSeq" id="WP_092846175.1">
    <property type="nucleotide sequence ID" value="NZ_FMAH01000007.1"/>
</dbReference>
<accession>A0A1C3UZV1</accession>
<proteinExistence type="predicted"/>
<keyword evidence="3" id="KW-1185">Reference proteome</keyword>
<evidence type="ECO:0000313" key="3">
    <source>
        <dbReference type="Proteomes" id="UP000199435"/>
    </source>
</evidence>
<dbReference type="AlphaFoldDB" id="A0A1C3UZV1"/>
<name>A0A1C3UZV1_9HYPH</name>
<evidence type="ECO:0000256" key="1">
    <source>
        <dbReference type="SAM" id="SignalP"/>
    </source>
</evidence>